<name>A0A0C9X8F5_9AGAR</name>
<gene>
    <name evidence="1" type="ORF">K443DRAFT_375583</name>
</gene>
<proteinExistence type="predicted"/>
<reference evidence="1 2" key="1">
    <citation type="submission" date="2014-04" db="EMBL/GenBank/DDBJ databases">
        <authorList>
            <consortium name="DOE Joint Genome Institute"/>
            <person name="Kuo A."/>
            <person name="Kohler A."/>
            <person name="Nagy L.G."/>
            <person name="Floudas D."/>
            <person name="Copeland A."/>
            <person name="Barry K.W."/>
            <person name="Cichocki N."/>
            <person name="Veneault-Fourrey C."/>
            <person name="LaButti K."/>
            <person name="Lindquist E.A."/>
            <person name="Lipzen A."/>
            <person name="Lundell T."/>
            <person name="Morin E."/>
            <person name="Murat C."/>
            <person name="Sun H."/>
            <person name="Tunlid A."/>
            <person name="Henrissat B."/>
            <person name="Grigoriev I.V."/>
            <person name="Hibbett D.S."/>
            <person name="Martin F."/>
            <person name="Nordberg H.P."/>
            <person name="Cantor M.N."/>
            <person name="Hua S.X."/>
        </authorList>
    </citation>
    <scope>NUCLEOTIDE SEQUENCE [LARGE SCALE GENOMIC DNA]</scope>
    <source>
        <strain evidence="1 2">LaAM-08-1</strain>
    </source>
</reference>
<reference evidence="2" key="2">
    <citation type="submission" date="2015-01" db="EMBL/GenBank/DDBJ databases">
        <title>Evolutionary Origins and Diversification of the Mycorrhizal Mutualists.</title>
        <authorList>
            <consortium name="DOE Joint Genome Institute"/>
            <consortium name="Mycorrhizal Genomics Consortium"/>
            <person name="Kohler A."/>
            <person name="Kuo A."/>
            <person name="Nagy L.G."/>
            <person name="Floudas D."/>
            <person name="Copeland A."/>
            <person name="Barry K.W."/>
            <person name="Cichocki N."/>
            <person name="Veneault-Fourrey C."/>
            <person name="LaButti K."/>
            <person name="Lindquist E.A."/>
            <person name="Lipzen A."/>
            <person name="Lundell T."/>
            <person name="Morin E."/>
            <person name="Murat C."/>
            <person name="Riley R."/>
            <person name="Ohm R."/>
            <person name="Sun H."/>
            <person name="Tunlid A."/>
            <person name="Henrissat B."/>
            <person name="Grigoriev I.V."/>
            <person name="Hibbett D.S."/>
            <person name="Martin F."/>
        </authorList>
    </citation>
    <scope>NUCLEOTIDE SEQUENCE [LARGE SCALE GENOMIC DNA]</scope>
    <source>
        <strain evidence="2">LaAM-08-1</strain>
    </source>
</reference>
<dbReference type="HOGENOM" id="CLU_2705197_0_0_1"/>
<dbReference type="Proteomes" id="UP000054477">
    <property type="component" value="Unassembled WGS sequence"/>
</dbReference>
<accession>A0A0C9X8F5</accession>
<dbReference type="AlphaFoldDB" id="A0A0C9X8F5"/>
<evidence type="ECO:0000313" key="2">
    <source>
        <dbReference type="Proteomes" id="UP000054477"/>
    </source>
</evidence>
<dbReference type="EMBL" id="KN838818">
    <property type="protein sequence ID" value="KIJ93901.1"/>
    <property type="molecule type" value="Genomic_DNA"/>
</dbReference>
<sequence length="73" mass="8470">MTFECATLRILRSSIKLFVWTKKKKKKTARALCSAHGCKVSKLHISLVFQRPFYMSKTMQQLLALSHFPRVCP</sequence>
<protein>
    <submittedName>
        <fullName evidence="1">Unplaced genomic scaffold K443scaffold_283, whole genome shotgun sequence</fullName>
    </submittedName>
</protein>
<organism evidence="1 2">
    <name type="scientific">Laccaria amethystina LaAM-08-1</name>
    <dbReference type="NCBI Taxonomy" id="1095629"/>
    <lineage>
        <taxon>Eukaryota</taxon>
        <taxon>Fungi</taxon>
        <taxon>Dikarya</taxon>
        <taxon>Basidiomycota</taxon>
        <taxon>Agaricomycotina</taxon>
        <taxon>Agaricomycetes</taxon>
        <taxon>Agaricomycetidae</taxon>
        <taxon>Agaricales</taxon>
        <taxon>Agaricineae</taxon>
        <taxon>Hydnangiaceae</taxon>
        <taxon>Laccaria</taxon>
    </lineage>
</organism>
<keyword evidence="2" id="KW-1185">Reference proteome</keyword>
<evidence type="ECO:0000313" key="1">
    <source>
        <dbReference type="EMBL" id="KIJ93901.1"/>
    </source>
</evidence>